<evidence type="ECO:0000256" key="6">
    <source>
        <dbReference type="PROSITE-ProRule" id="PRU00169"/>
    </source>
</evidence>
<dbReference type="Proteomes" id="UP001210770">
    <property type="component" value="Chromosome"/>
</dbReference>
<dbReference type="Pfam" id="PF00072">
    <property type="entry name" value="Response_reg"/>
    <property type="match status" value="1"/>
</dbReference>
<evidence type="ECO:0000256" key="3">
    <source>
        <dbReference type="ARBA" id="ARBA00023015"/>
    </source>
</evidence>
<keyword evidence="4" id="KW-0238">DNA-binding</keyword>
<dbReference type="InterPro" id="IPR036388">
    <property type="entry name" value="WH-like_DNA-bd_sf"/>
</dbReference>
<reference evidence="9" key="1">
    <citation type="submission" date="2023-01" db="EMBL/GenBank/DDBJ databases">
        <title>Comparative genomic analysis of cold water coral derived Sulfitobacter faviae: insights into their metabolism and habitat adaptation.</title>
        <authorList>
            <person name="Guo Y."/>
            <person name="Lin S."/>
            <person name="Huang Z."/>
            <person name="Tang K."/>
            <person name="Wang X."/>
        </authorList>
    </citation>
    <scope>NUCLEOTIDE SEQUENCE</scope>
    <source>
        <strain evidence="9">SCSIO W_1865</strain>
    </source>
</reference>
<dbReference type="PANTHER" id="PTHR44688">
    <property type="entry name" value="DNA-BINDING TRANSCRIPTIONAL ACTIVATOR DEVR_DOSR"/>
    <property type="match status" value="1"/>
</dbReference>
<dbReference type="SMART" id="SM00448">
    <property type="entry name" value="REC"/>
    <property type="match status" value="1"/>
</dbReference>
<dbReference type="CDD" id="cd06170">
    <property type="entry name" value="LuxR_C_like"/>
    <property type="match status" value="1"/>
</dbReference>
<evidence type="ECO:0000259" key="8">
    <source>
        <dbReference type="PROSITE" id="PS50110"/>
    </source>
</evidence>
<dbReference type="SUPFAM" id="SSF52172">
    <property type="entry name" value="CheY-like"/>
    <property type="match status" value="1"/>
</dbReference>
<dbReference type="InterPro" id="IPR011006">
    <property type="entry name" value="CheY-like_superfamily"/>
</dbReference>
<dbReference type="InterPro" id="IPR001789">
    <property type="entry name" value="Sig_transdc_resp-reg_receiver"/>
</dbReference>
<dbReference type="Gene3D" id="3.40.50.2300">
    <property type="match status" value="1"/>
</dbReference>
<sequence>MSEEGIVYVVDDDAAVRESLVWLLGSVGLRAIPFASAAAFLDSYEDSGCCCLVSDVRMPGMSGLELQKALNARGIKLPLILMTAFGDVSTAVTAMKAGAVDFIEKPFNNQNMLDLINAALQSDAARRRSKAAEVENAQLLARLTPQEHRVFERVAAGLSNREIGSEMDISIKTVEVHRARVMRKLEANSVAELVRFHMHNAPSGEGDGGEGT</sequence>
<dbReference type="CDD" id="cd17537">
    <property type="entry name" value="REC_FixJ"/>
    <property type="match status" value="1"/>
</dbReference>
<dbReference type="GO" id="GO:0003677">
    <property type="term" value="F:DNA binding"/>
    <property type="evidence" value="ECO:0007669"/>
    <property type="project" value="UniProtKB-KW"/>
</dbReference>
<dbReference type="InterPro" id="IPR000792">
    <property type="entry name" value="Tscrpt_reg_LuxR_C"/>
</dbReference>
<dbReference type="GO" id="GO:0006355">
    <property type="term" value="P:regulation of DNA-templated transcription"/>
    <property type="evidence" value="ECO:0007669"/>
    <property type="project" value="InterPro"/>
</dbReference>
<dbReference type="FunFam" id="3.40.50.2300:FF:000018">
    <property type="entry name" value="DNA-binding transcriptional regulator NtrC"/>
    <property type="match status" value="1"/>
</dbReference>
<dbReference type="GO" id="GO:0000160">
    <property type="term" value="P:phosphorelay signal transduction system"/>
    <property type="evidence" value="ECO:0007669"/>
    <property type="project" value="UniProtKB-KW"/>
</dbReference>
<keyword evidence="2" id="KW-0902">Two-component regulatory system</keyword>
<keyword evidence="1 6" id="KW-0597">Phosphoprotein</keyword>
<dbReference type="InterPro" id="IPR016032">
    <property type="entry name" value="Sig_transdc_resp-reg_C-effctor"/>
</dbReference>
<evidence type="ECO:0000256" key="4">
    <source>
        <dbReference type="ARBA" id="ARBA00023125"/>
    </source>
</evidence>
<keyword evidence="5" id="KW-0804">Transcription</keyword>
<evidence type="ECO:0000256" key="5">
    <source>
        <dbReference type="ARBA" id="ARBA00023163"/>
    </source>
</evidence>
<evidence type="ECO:0000313" key="9">
    <source>
        <dbReference type="EMBL" id="WCE69874.1"/>
    </source>
</evidence>
<evidence type="ECO:0000259" key="7">
    <source>
        <dbReference type="PROSITE" id="PS50043"/>
    </source>
</evidence>
<evidence type="ECO:0000256" key="2">
    <source>
        <dbReference type="ARBA" id="ARBA00023012"/>
    </source>
</evidence>
<dbReference type="Pfam" id="PF00196">
    <property type="entry name" value="GerE"/>
    <property type="match status" value="1"/>
</dbReference>
<dbReference type="SUPFAM" id="SSF46894">
    <property type="entry name" value="C-terminal effector domain of the bipartite response regulators"/>
    <property type="match status" value="1"/>
</dbReference>
<dbReference type="PROSITE" id="PS50110">
    <property type="entry name" value="RESPONSE_REGULATORY"/>
    <property type="match status" value="1"/>
</dbReference>
<feature type="domain" description="HTH luxR-type" evidence="7">
    <location>
        <begin position="136"/>
        <end position="201"/>
    </location>
</feature>
<feature type="domain" description="Response regulatory" evidence="8">
    <location>
        <begin position="6"/>
        <end position="120"/>
    </location>
</feature>
<organism evidence="9 10">
    <name type="scientific">Sulfitobacter faviae</name>
    <dbReference type="NCBI Taxonomy" id="1775881"/>
    <lineage>
        <taxon>Bacteria</taxon>
        <taxon>Pseudomonadati</taxon>
        <taxon>Pseudomonadota</taxon>
        <taxon>Alphaproteobacteria</taxon>
        <taxon>Rhodobacterales</taxon>
        <taxon>Roseobacteraceae</taxon>
        <taxon>Sulfitobacter</taxon>
    </lineage>
</organism>
<dbReference type="Gene3D" id="1.10.10.10">
    <property type="entry name" value="Winged helix-like DNA-binding domain superfamily/Winged helix DNA-binding domain"/>
    <property type="match status" value="1"/>
</dbReference>
<dbReference type="SMART" id="SM00421">
    <property type="entry name" value="HTH_LUXR"/>
    <property type="match status" value="1"/>
</dbReference>
<keyword evidence="3" id="KW-0805">Transcription regulation</keyword>
<dbReference type="PRINTS" id="PR00038">
    <property type="entry name" value="HTHLUXR"/>
</dbReference>
<dbReference type="RefSeq" id="WP_271688243.1">
    <property type="nucleotide sequence ID" value="NZ_CP116423.1"/>
</dbReference>
<name>A0AAX3LML9_9RHOB</name>
<proteinExistence type="predicted"/>
<evidence type="ECO:0000256" key="1">
    <source>
        <dbReference type="ARBA" id="ARBA00022553"/>
    </source>
</evidence>
<dbReference type="AlphaFoldDB" id="A0AAX3LML9"/>
<evidence type="ECO:0000313" key="10">
    <source>
        <dbReference type="Proteomes" id="UP001210770"/>
    </source>
</evidence>
<dbReference type="EMBL" id="CP116423">
    <property type="protein sequence ID" value="WCE69874.1"/>
    <property type="molecule type" value="Genomic_DNA"/>
</dbReference>
<dbReference type="PANTHER" id="PTHR44688:SF16">
    <property type="entry name" value="DNA-BINDING TRANSCRIPTIONAL ACTIVATOR DEVR_DOSR"/>
    <property type="match status" value="1"/>
</dbReference>
<gene>
    <name evidence="9" type="ORF">PL336_13870</name>
</gene>
<dbReference type="PROSITE" id="PS50043">
    <property type="entry name" value="HTH_LUXR_2"/>
    <property type="match status" value="1"/>
</dbReference>
<accession>A0AAX3LML9</accession>
<feature type="modified residue" description="4-aspartylphosphate" evidence="6">
    <location>
        <position position="55"/>
    </location>
</feature>
<protein>
    <submittedName>
        <fullName evidence="9">Response regulator</fullName>
    </submittedName>
</protein>
<dbReference type="PROSITE" id="PS00622">
    <property type="entry name" value="HTH_LUXR_1"/>
    <property type="match status" value="1"/>
</dbReference>